<reference evidence="2" key="1">
    <citation type="submission" date="2023-01" db="EMBL/GenBank/DDBJ databases">
        <title>The chitinases involved in constricting ring structure development in the nematode-trapping fungus Drechslerella dactyloides.</title>
        <authorList>
            <person name="Wang R."/>
            <person name="Zhang L."/>
            <person name="Tang P."/>
            <person name="Li S."/>
            <person name="Liang L."/>
        </authorList>
    </citation>
    <scope>NUCLEOTIDE SEQUENCE</scope>
    <source>
        <strain evidence="2">YMF1.00031</strain>
    </source>
</reference>
<feature type="compositionally biased region" description="Polar residues" evidence="1">
    <location>
        <begin position="140"/>
        <end position="154"/>
    </location>
</feature>
<evidence type="ECO:0000313" key="3">
    <source>
        <dbReference type="Proteomes" id="UP001221413"/>
    </source>
</evidence>
<dbReference type="Proteomes" id="UP001221413">
    <property type="component" value="Unassembled WGS sequence"/>
</dbReference>
<feature type="region of interest" description="Disordered" evidence="1">
    <location>
        <begin position="1"/>
        <end position="62"/>
    </location>
</feature>
<accession>A0AAD6J2B0</accession>
<sequence>MSFLFHSSSENSRPSNSRRRSRNETRGGTRHMESHVNSRDSPTATRESFIAPTPANGRFENVDKKDFERYQALNLPANEVYRSPSTERSENSSVQEVPLGQEHEAIRPGRSPSTTYVHQSPKPTATAKSSRGIAGWFKETFTSTSPSTRATSVKPSHYGPPTGPPSSIQSRQATLTIQEPPLYSQRSTFHIQEFKKVMEEGNYDAADEHADVLGRLVVSKYGEGVTPGAPDPTYQCWLLAKAQTLVYSNTSQQALEILESHESIIEDPRWLFETMLEFYITLSVAMACNNRLDLAKHKAEEVLRLTLNTSELGQTNWSDETRRCVSLAYYLIAEILAMDNKAAEAKFYQAQIADYANMIAGYLYGWVDVCLSRATRPEPTEEYKPPAPDRAYRNGRRAYV</sequence>
<feature type="region of interest" description="Disordered" evidence="1">
    <location>
        <begin position="377"/>
        <end position="400"/>
    </location>
</feature>
<evidence type="ECO:0000313" key="2">
    <source>
        <dbReference type="EMBL" id="KAJ6263218.1"/>
    </source>
</evidence>
<gene>
    <name evidence="2" type="ORF">Dda_1779</name>
</gene>
<comment type="caution">
    <text evidence="2">The sequence shown here is derived from an EMBL/GenBank/DDBJ whole genome shotgun (WGS) entry which is preliminary data.</text>
</comment>
<dbReference type="EMBL" id="JAQGDS010000002">
    <property type="protein sequence ID" value="KAJ6263218.1"/>
    <property type="molecule type" value="Genomic_DNA"/>
</dbReference>
<keyword evidence="3" id="KW-1185">Reference proteome</keyword>
<dbReference type="AlphaFoldDB" id="A0AAD6J2B0"/>
<feature type="compositionally biased region" description="Polar residues" evidence="1">
    <location>
        <begin position="111"/>
        <end position="129"/>
    </location>
</feature>
<proteinExistence type="predicted"/>
<feature type="region of interest" description="Disordered" evidence="1">
    <location>
        <begin position="78"/>
        <end position="170"/>
    </location>
</feature>
<organism evidence="2 3">
    <name type="scientific">Drechslerella dactyloides</name>
    <name type="common">Nematode-trapping fungus</name>
    <name type="synonym">Arthrobotrys dactyloides</name>
    <dbReference type="NCBI Taxonomy" id="74499"/>
    <lineage>
        <taxon>Eukaryota</taxon>
        <taxon>Fungi</taxon>
        <taxon>Dikarya</taxon>
        <taxon>Ascomycota</taxon>
        <taxon>Pezizomycotina</taxon>
        <taxon>Orbiliomycetes</taxon>
        <taxon>Orbiliales</taxon>
        <taxon>Orbiliaceae</taxon>
        <taxon>Drechslerella</taxon>
    </lineage>
</organism>
<evidence type="ECO:0000256" key="1">
    <source>
        <dbReference type="SAM" id="MobiDB-lite"/>
    </source>
</evidence>
<protein>
    <submittedName>
        <fullName evidence="2">Uncharacterized protein</fullName>
    </submittedName>
</protein>
<feature type="compositionally biased region" description="Basic and acidic residues" evidence="1">
    <location>
        <begin position="22"/>
        <end position="38"/>
    </location>
</feature>
<name>A0AAD6J2B0_DREDA</name>